<protein>
    <submittedName>
        <fullName evidence="2">Uncharacterized protein</fullName>
    </submittedName>
</protein>
<evidence type="ECO:0000256" key="1">
    <source>
        <dbReference type="SAM" id="MobiDB-lite"/>
    </source>
</evidence>
<evidence type="ECO:0000313" key="2">
    <source>
        <dbReference type="EMBL" id="GEQ73903.1"/>
    </source>
</evidence>
<feature type="region of interest" description="Disordered" evidence="1">
    <location>
        <begin position="56"/>
        <end position="129"/>
    </location>
</feature>
<name>A0A5A7M8G2_COMTE</name>
<feature type="compositionally biased region" description="Polar residues" evidence="1">
    <location>
        <begin position="1"/>
        <end position="21"/>
    </location>
</feature>
<reference evidence="2 3" key="1">
    <citation type="journal article" date="2019" name="Microbiol. Resour. Announc.">
        <title>Draft Genome Sequence of Comamonas testosteroni TA441, a Bacterium That Has a Cryptic Phenol Degradation Gene Cluster.</title>
        <authorList>
            <person name="Arai H."/>
            <person name="Ishii M."/>
        </authorList>
    </citation>
    <scope>NUCLEOTIDE SEQUENCE [LARGE SCALE GENOMIC DNA]</scope>
    <source>
        <strain evidence="2 3">TA441</strain>
    </source>
</reference>
<gene>
    <name evidence="2" type="ORF">CTTA_0908</name>
</gene>
<accession>A0A5A7M8G2</accession>
<dbReference type="AlphaFoldDB" id="A0A5A7M8G2"/>
<evidence type="ECO:0000313" key="3">
    <source>
        <dbReference type="Proteomes" id="UP000323105"/>
    </source>
</evidence>
<feature type="compositionally biased region" description="Basic and acidic residues" evidence="1">
    <location>
        <begin position="56"/>
        <end position="102"/>
    </location>
</feature>
<feature type="region of interest" description="Disordered" evidence="1">
    <location>
        <begin position="1"/>
        <end position="30"/>
    </location>
</feature>
<sequence>MQVQVQTLCDDTHTQLKNPLQNPDAKKTAPECGFFMPEAWASGWLMQRITWQQELQRREQQERQRQEQQERQRRGQQERQQQEQQRQRREQQELQQQEREQQELPQQVREQQELLPSCRKQPEQQQRSR</sequence>
<feature type="compositionally biased region" description="Low complexity" evidence="1">
    <location>
        <begin position="103"/>
        <end position="115"/>
    </location>
</feature>
<dbReference type="Proteomes" id="UP000323105">
    <property type="component" value="Unassembled WGS sequence"/>
</dbReference>
<organism evidence="2 3">
    <name type="scientific">Comamonas testosteroni</name>
    <name type="common">Pseudomonas testosteroni</name>
    <dbReference type="NCBI Taxonomy" id="285"/>
    <lineage>
        <taxon>Bacteria</taxon>
        <taxon>Pseudomonadati</taxon>
        <taxon>Pseudomonadota</taxon>
        <taxon>Betaproteobacteria</taxon>
        <taxon>Burkholderiales</taxon>
        <taxon>Comamonadaceae</taxon>
        <taxon>Comamonas</taxon>
    </lineage>
</organism>
<proteinExistence type="predicted"/>
<comment type="caution">
    <text evidence="2">The sequence shown here is derived from an EMBL/GenBank/DDBJ whole genome shotgun (WGS) entry which is preliminary data.</text>
</comment>
<dbReference type="EMBL" id="BKBW01000002">
    <property type="protein sequence ID" value="GEQ73903.1"/>
    <property type="molecule type" value="Genomic_DNA"/>
</dbReference>